<dbReference type="OrthoDB" id="944647at2"/>
<dbReference type="Pfam" id="PF07275">
    <property type="entry name" value="ArdA"/>
    <property type="match status" value="1"/>
</dbReference>
<organism evidence="2 3">
    <name type="scientific">Flexivirga caeni</name>
    <dbReference type="NCBI Taxonomy" id="2294115"/>
    <lineage>
        <taxon>Bacteria</taxon>
        <taxon>Bacillati</taxon>
        <taxon>Actinomycetota</taxon>
        <taxon>Actinomycetes</taxon>
        <taxon>Micrococcales</taxon>
        <taxon>Dermacoccaceae</taxon>
        <taxon>Flexivirga</taxon>
    </lineage>
</organism>
<evidence type="ECO:0008006" key="4">
    <source>
        <dbReference type="Google" id="ProtNLM"/>
    </source>
</evidence>
<reference evidence="2 3" key="1">
    <citation type="submission" date="2018-11" db="EMBL/GenBank/DDBJ databases">
        <title>Draft genome of Simplicispira Flexivirga sp. BO-16.</title>
        <authorList>
            <person name="Im W.T."/>
        </authorList>
    </citation>
    <scope>NUCLEOTIDE SEQUENCE [LARGE SCALE GENOMIC DNA]</scope>
    <source>
        <strain evidence="2 3">BO-16</strain>
    </source>
</reference>
<dbReference type="InterPro" id="IPR009899">
    <property type="entry name" value="ArdA"/>
</dbReference>
<accession>A0A3M9M589</accession>
<dbReference type="AlphaFoldDB" id="A0A3M9M589"/>
<dbReference type="EMBL" id="RJJQ01000015">
    <property type="protein sequence ID" value="RNI20719.1"/>
    <property type="molecule type" value="Genomic_DNA"/>
</dbReference>
<evidence type="ECO:0000313" key="3">
    <source>
        <dbReference type="Proteomes" id="UP000271678"/>
    </source>
</evidence>
<evidence type="ECO:0000313" key="2">
    <source>
        <dbReference type="EMBL" id="RNI20719.1"/>
    </source>
</evidence>
<sequence length="205" mass="22616">MSEYTPRHSGNQHENEPHEQAEQPERRDDEPAVGFDPEHFPSRPGIWAAEDSTAMTGQWIDATLDPSDIEAALDGRAIYDTIGFGPFVLEPGENPGVISRVARAIQEHGPAFAAWAQLHDGDSEMLDLFGEHYIGTFPNYRELGRNLIEATGWSEARIPEHVREWVTVDYLGAAAHEVAVSGLLALPARMGGVHLFRGPDREADP</sequence>
<gene>
    <name evidence="2" type="ORF">EFY87_14165</name>
</gene>
<keyword evidence="3" id="KW-1185">Reference proteome</keyword>
<name>A0A3M9M589_9MICO</name>
<comment type="caution">
    <text evidence="2">The sequence shown here is derived from an EMBL/GenBank/DDBJ whole genome shotgun (WGS) entry which is preliminary data.</text>
</comment>
<evidence type="ECO:0000256" key="1">
    <source>
        <dbReference type="SAM" id="MobiDB-lite"/>
    </source>
</evidence>
<dbReference type="RefSeq" id="WP_123272130.1">
    <property type="nucleotide sequence ID" value="NZ_RJJQ01000015.1"/>
</dbReference>
<dbReference type="Proteomes" id="UP000271678">
    <property type="component" value="Unassembled WGS sequence"/>
</dbReference>
<feature type="region of interest" description="Disordered" evidence="1">
    <location>
        <begin position="1"/>
        <end position="45"/>
    </location>
</feature>
<proteinExistence type="predicted"/>
<feature type="compositionally biased region" description="Basic and acidic residues" evidence="1">
    <location>
        <begin position="11"/>
        <end position="41"/>
    </location>
</feature>
<protein>
    <recommendedName>
        <fullName evidence="4">Antirestriction protein ArdA</fullName>
    </recommendedName>
</protein>